<dbReference type="SUPFAM" id="SSF51161">
    <property type="entry name" value="Trimeric LpxA-like enzymes"/>
    <property type="match status" value="1"/>
</dbReference>
<dbReference type="PANTHER" id="PTHR23416:SF78">
    <property type="entry name" value="LIPOPOLYSACCHARIDE BIOSYNTHESIS O-ACETYL TRANSFERASE WBBJ-RELATED"/>
    <property type="match status" value="1"/>
</dbReference>
<dbReference type="GO" id="GO:0016740">
    <property type="term" value="F:transferase activity"/>
    <property type="evidence" value="ECO:0007669"/>
    <property type="project" value="UniProtKB-KW"/>
</dbReference>
<dbReference type="CDD" id="cd04647">
    <property type="entry name" value="LbH_MAT_like"/>
    <property type="match status" value="1"/>
</dbReference>
<proteinExistence type="predicted"/>
<organism evidence="1 2">
    <name type="scientific">Eubacterium coprostanoligenes</name>
    <dbReference type="NCBI Taxonomy" id="290054"/>
    <lineage>
        <taxon>Bacteria</taxon>
        <taxon>Bacillati</taxon>
        <taxon>Bacillota</taxon>
        <taxon>Clostridia</taxon>
        <taxon>Eubacteriales</taxon>
        <taxon>Eubacteriaceae</taxon>
        <taxon>Eubacterium</taxon>
    </lineage>
</organism>
<evidence type="ECO:0000313" key="2">
    <source>
        <dbReference type="Proteomes" id="UP000190657"/>
    </source>
</evidence>
<evidence type="ECO:0000313" key="1">
    <source>
        <dbReference type="EMBL" id="SJZ36308.1"/>
    </source>
</evidence>
<dbReference type="AlphaFoldDB" id="A0A1T4K1P8"/>
<dbReference type="OrthoDB" id="9801697at2"/>
<sequence>MINITEKTQFDNVEENRIIHGDVENIEFEQSSISINGSNNIIVIEDGVKMKNCLLKINGESSIIYLSKSKHWYYLDITANNNTAVYFGKNCFINGRLVISTSERQNVFVGNSGLFSYGITMRTADPHLVYDIETKKRINHSASILLGDHIWLGQGVTLLKGTHIGSGSIIGAQAVCAGKKIPSNASYAGNPAKLIKQGVFFNKKCVHQWTEEMTAENEIDDSDEWIYSFDKSTVKLASVDESLKKCKSAEEKLNYLQNILPKGKNRFYIEPPKVRKGLFSK</sequence>
<accession>A0A1T4K1P8</accession>
<protein>
    <submittedName>
        <fullName evidence="1">Acetyltransferase (Isoleucine patch superfamily)</fullName>
    </submittedName>
</protein>
<dbReference type="STRING" id="290054.SAMN02745114_00240"/>
<dbReference type="Gene3D" id="2.160.10.10">
    <property type="entry name" value="Hexapeptide repeat proteins"/>
    <property type="match status" value="1"/>
</dbReference>
<dbReference type="InterPro" id="IPR051159">
    <property type="entry name" value="Hexapeptide_acetyltransf"/>
</dbReference>
<dbReference type="EMBL" id="FUWW01000002">
    <property type="protein sequence ID" value="SJZ36308.1"/>
    <property type="molecule type" value="Genomic_DNA"/>
</dbReference>
<reference evidence="1 2" key="1">
    <citation type="submission" date="2017-02" db="EMBL/GenBank/DDBJ databases">
        <authorList>
            <person name="Peterson S.W."/>
        </authorList>
    </citation>
    <scope>NUCLEOTIDE SEQUENCE [LARGE SCALE GENOMIC DNA]</scope>
    <source>
        <strain evidence="1 2">ATCC 51222</strain>
    </source>
</reference>
<keyword evidence="1" id="KW-0808">Transferase</keyword>
<dbReference type="InterPro" id="IPR011004">
    <property type="entry name" value="Trimer_LpxA-like_sf"/>
</dbReference>
<keyword evidence="2" id="KW-1185">Reference proteome</keyword>
<dbReference type="RefSeq" id="WP_078767746.1">
    <property type="nucleotide sequence ID" value="NZ_FUWW01000002.1"/>
</dbReference>
<gene>
    <name evidence="1" type="ORF">SAMN02745114_00240</name>
</gene>
<dbReference type="PANTHER" id="PTHR23416">
    <property type="entry name" value="SIALIC ACID SYNTHASE-RELATED"/>
    <property type="match status" value="1"/>
</dbReference>
<name>A0A1T4K1P8_9FIRM</name>
<dbReference type="Proteomes" id="UP000190657">
    <property type="component" value="Unassembled WGS sequence"/>
</dbReference>